<dbReference type="SFLD" id="SFLDS00003">
    <property type="entry name" value="Haloacid_Dehalogenase"/>
    <property type="match status" value="1"/>
</dbReference>
<dbReference type="SUPFAM" id="SSF56784">
    <property type="entry name" value="HAD-like"/>
    <property type="match status" value="1"/>
</dbReference>
<dbReference type="InterPro" id="IPR023214">
    <property type="entry name" value="HAD_sf"/>
</dbReference>
<dbReference type="EMBL" id="BOMI01000158">
    <property type="protein sequence ID" value="GID79095.1"/>
    <property type="molecule type" value="Genomic_DNA"/>
</dbReference>
<dbReference type="Proteomes" id="UP000609879">
    <property type="component" value="Unassembled WGS sequence"/>
</dbReference>
<dbReference type="Pfam" id="PF00702">
    <property type="entry name" value="Hydrolase"/>
    <property type="match status" value="1"/>
</dbReference>
<accession>A0ABQ3YH26</accession>
<dbReference type="PANTHER" id="PTHR46470">
    <property type="entry name" value="N-ACYLNEURAMINATE-9-PHOSPHATASE"/>
    <property type="match status" value="1"/>
</dbReference>
<name>A0ABQ3YH26_9ACTN</name>
<keyword evidence="2" id="KW-0378">Hydrolase</keyword>
<dbReference type="PANTHER" id="PTHR46470:SF4">
    <property type="entry name" value="5-AMINO-6-(5-PHOSPHO-D-RIBITYLAMINO)URACIL PHOSPHATASE YIGB"/>
    <property type="match status" value="1"/>
</dbReference>
<evidence type="ECO:0000256" key="1">
    <source>
        <dbReference type="ARBA" id="ARBA00001946"/>
    </source>
</evidence>
<evidence type="ECO:0000256" key="3">
    <source>
        <dbReference type="ARBA" id="ARBA00022842"/>
    </source>
</evidence>
<reference evidence="4 5" key="1">
    <citation type="submission" date="2021-01" db="EMBL/GenBank/DDBJ databases">
        <title>Whole genome shotgun sequence of Actinoplanes deccanensis NBRC 13994.</title>
        <authorList>
            <person name="Komaki H."/>
            <person name="Tamura T."/>
        </authorList>
    </citation>
    <scope>NUCLEOTIDE SEQUENCE [LARGE SCALE GENOMIC DNA]</scope>
    <source>
        <strain evidence="4 5">NBRC 13994</strain>
    </source>
</reference>
<dbReference type="InterPro" id="IPR006439">
    <property type="entry name" value="HAD-SF_hydro_IA"/>
</dbReference>
<dbReference type="InterPro" id="IPR051400">
    <property type="entry name" value="HAD-like_hydrolase"/>
</dbReference>
<dbReference type="NCBIfam" id="TIGR01549">
    <property type="entry name" value="HAD-SF-IA-v1"/>
    <property type="match status" value="1"/>
</dbReference>
<evidence type="ECO:0000313" key="4">
    <source>
        <dbReference type="EMBL" id="GID79095.1"/>
    </source>
</evidence>
<evidence type="ECO:0000256" key="2">
    <source>
        <dbReference type="ARBA" id="ARBA00022801"/>
    </source>
</evidence>
<sequence>MVRGVLFDLDDTLVDQEAASRGAVVAWAAELGAGGGDGRGGDGRGGGDEVAARWARISERHYARYQRREIGFAEQRRERVREFLGVALDEGEADRLFAGYLARYEDGWVVFDDAVPALRRAREAGLVVAVLTNGEEGQQRRKLDRLGLLSEVDLLVASSSLPAGKPDRRAFRHAVGRMGVGAGEVLMVGDSLHKDVLGARAAGLEAVLLDRADVHAGAGVPRIRSLDDLAFAG</sequence>
<comment type="cofactor">
    <cofactor evidence="1">
        <name>Mg(2+)</name>
        <dbReference type="ChEBI" id="CHEBI:18420"/>
    </cofactor>
</comment>
<dbReference type="Gene3D" id="3.40.50.1000">
    <property type="entry name" value="HAD superfamily/HAD-like"/>
    <property type="match status" value="1"/>
</dbReference>
<dbReference type="Gene3D" id="1.20.120.1600">
    <property type="match status" value="1"/>
</dbReference>
<dbReference type="SFLD" id="SFLDG01129">
    <property type="entry name" value="C1.5:_HAD__Beta-PGM__Phosphata"/>
    <property type="match status" value="1"/>
</dbReference>
<comment type="caution">
    <text evidence="4">The sequence shown here is derived from an EMBL/GenBank/DDBJ whole genome shotgun (WGS) entry which is preliminary data.</text>
</comment>
<proteinExistence type="predicted"/>
<dbReference type="InterPro" id="IPR036412">
    <property type="entry name" value="HAD-like_sf"/>
</dbReference>
<protein>
    <submittedName>
        <fullName evidence="4">Haloacid dehalogenase</fullName>
    </submittedName>
</protein>
<keyword evidence="3" id="KW-0460">Magnesium</keyword>
<keyword evidence="5" id="KW-1185">Reference proteome</keyword>
<evidence type="ECO:0000313" key="5">
    <source>
        <dbReference type="Proteomes" id="UP000609879"/>
    </source>
</evidence>
<dbReference type="PRINTS" id="PR00413">
    <property type="entry name" value="HADHALOGNASE"/>
</dbReference>
<gene>
    <name evidence="4" type="ORF">Ade02nite_77360</name>
</gene>
<organism evidence="4 5">
    <name type="scientific">Paractinoplanes deccanensis</name>
    <dbReference type="NCBI Taxonomy" id="113561"/>
    <lineage>
        <taxon>Bacteria</taxon>
        <taxon>Bacillati</taxon>
        <taxon>Actinomycetota</taxon>
        <taxon>Actinomycetes</taxon>
        <taxon>Micromonosporales</taxon>
        <taxon>Micromonosporaceae</taxon>
        <taxon>Paractinoplanes</taxon>
    </lineage>
</organism>